<reference evidence="5" key="1">
    <citation type="submission" date="2023-08" db="EMBL/GenBank/DDBJ databases">
        <title>Genomic characterization of piscicolin 126 produced by Carnobacterium maltaromaticum CM22 strain isolated from salmon (Salmo salar).</title>
        <authorList>
            <person name="Gonzalez-Gragera E."/>
            <person name="Garcia-Lopez J.D."/>
            <person name="Teso-Perez C."/>
            <person name="Gimenez-Hernandez I."/>
            <person name="Peralta-Sanchez J.M."/>
            <person name="Valdivia E."/>
            <person name="Montalban-Lopez M."/>
            <person name="Martin-Platero A.M."/>
            <person name="Banos A."/>
            <person name="Martinez-Bueno M."/>
        </authorList>
    </citation>
    <scope>NUCLEOTIDE SEQUENCE</scope>
    <source>
        <strain evidence="5">CM22</strain>
    </source>
</reference>
<keyword evidence="2" id="KW-0238">DNA-binding</keyword>
<dbReference type="Gene3D" id="1.10.10.10">
    <property type="entry name" value="Winged helix-like DNA-binding domain superfamily/Winged helix DNA-binding domain"/>
    <property type="match status" value="1"/>
</dbReference>
<feature type="domain" description="HTH hxlR-type" evidence="4">
    <location>
        <begin position="14"/>
        <end position="112"/>
    </location>
</feature>
<dbReference type="PANTHER" id="PTHR33204">
    <property type="entry name" value="TRANSCRIPTIONAL REGULATOR, MARR FAMILY"/>
    <property type="match status" value="1"/>
</dbReference>
<accession>A0AAW9KA79</accession>
<dbReference type="SUPFAM" id="SSF46785">
    <property type="entry name" value="Winged helix' DNA-binding domain"/>
    <property type="match status" value="1"/>
</dbReference>
<gene>
    <name evidence="5" type="ORF">RAK27_10805</name>
</gene>
<keyword evidence="1" id="KW-0805">Transcription regulation</keyword>
<name>A0AAW9KA79_CARML</name>
<dbReference type="PROSITE" id="PS51118">
    <property type="entry name" value="HTH_HXLR"/>
    <property type="match status" value="1"/>
</dbReference>
<dbReference type="PANTHER" id="PTHR33204:SF33">
    <property type="entry name" value="TRANSCRIPTIONAL REGULATOR, MARR FAMILY"/>
    <property type="match status" value="1"/>
</dbReference>
<evidence type="ECO:0000256" key="1">
    <source>
        <dbReference type="ARBA" id="ARBA00023015"/>
    </source>
</evidence>
<evidence type="ECO:0000256" key="2">
    <source>
        <dbReference type="ARBA" id="ARBA00023125"/>
    </source>
</evidence>
<organism evidence="5 6">
    <name type="scientific">Carnobacterium maltaromaticum</name>
    <name type="common">Carnobacterium piscicola</name>
    <dbReference type="NCBI Taxonomy" id="2751"/>
    <lineage>
        <taxon>Bacteria</taxon>
        <taxon>Bacillati</taxon>
        <taxon>Bacillota</taxon>
        <taxon>Bacilli</taxon>
        <taxon>Lactobacillales</taxon>
        <taxon>Carnobacteriaceae</taxon>
        <taxon>Carnobacterium</taxon>
    </lineage>
</organism>
<dbReference type="AlphaFoldDB" id="A0AAW9KA79"/>
<evidence type="ECO:0000259" key="4">
    <source>
        <dbReference type="PROSITE" id="PS51118"/>
    </source>
</evidence>
<comment type="caution">
    <text evidence="5">The sequence shown here is derived from an EMBL/GenBank/DDBJ whole genome shotgun (WGS) entry which is preliminary data.</text>
</comment>
<evidence type="ECO:0000313" key="5">
    <source>
        <dbReference type="EMBL" id="MDZ5759148.1"/>
    </source>
</evidence>
<dbReference type="InterPro" id="IPR036388">
    <property type="entry name" value="WH-like_DNA-bd_sf"/>
</dbReference>
<dbReference type="RefSeq" id="WP_010052702.1">
    <property type="nucleotide sequence ID" value="NZ_CBCPJP010000003.1"/>
</dbReference>
<dbReference type="Pfam" id="PF01638">
    <property type="entry name" value="HxlR"/>
    <property type="match status" value="1"/>
</dbReference>
<dbReference type="Proteomes" id="UP001290462">
    <property type="component" value="Unassembled WGS sequence"/>
</dbReference>
<evidence type="ECO:0000313" key="6">
    <source>
        <dbReference type="Proteomes" id="UP001290462"/>
    </source>
</evidence>
<dbReference type="InterPro" id="IPR036390">
    <property type="entry name" value="WH_DNA-bd_sf"/>
</dbReference>
<dbReference type="EMBL" id="JAVBVO010000003">
    <property type="protein sequence ID" value="MDZ5759148.1"/>
    <property type="molecule type" value="Genomic_DNA"/>
</dbReference>
<proteinExistence type="predicted"/>
<evidence type="ECO:0000256" key="3">
    <source>
        <dbReference type="ARBA" id="ARBA00023163"/>
    </source>
</evidence>
<keyword evidence="3" id="KW-0804">Transcription</keyword>
<protein>
    <submittedName>
        <fullName evidence="5">Helix-turn-helix domain-containing protein</fullName>
    </submittedName>
</protein>
<dbReference type="GO" id="GO:0003677">
    <property type="term" value="F:DNA binding"/>
    <property type="evidence" value="ECO:0007669"/>
    <property type="project" value="UniProtKB-KW"/>
</dbReference>
<dbReference type="InterPro" id="IPR002577">
    <property type="entry name" value="HTH_HxlR"/>
</dbReference>
<sequence>MEETQFDYSVNAGCPVTYTLEIIGGKWKSVILYHLTSGTKRFNEIHRLVPRITTRILTLQLRELERDGVIKRKVYPEVPPKVEYTLSEFGTTLNPIVFALKKWGDENQPENYYC</sequence>